<dbReference type="Proteomes" id="UP000219467">
    <property type="component" value="Unassembled WGS sequence"/>
</dbReference>
<dbReference type="EMBL" id="OAOQ01000001">
    <property type="protein sequence ID" value="SNX67526.1"/>
    <property type="molecule type" value="Genomic_DNA"/>
</dbReference>
<feature type="region of interest" description="Disordered" evidence="1">
    <location>
        <begin position="1"/>
        <end position="32"/>
    </location>
</feature>
<proteinExistence type="predicted"/>
<gene>
    <name evidence="2" type="ORF">SAMN05878503_101162</name>
</gene>
<evidence type="ECO:0000256" key="1">
    <source>
        <dbReference type="SAM" id="MobiDB-lite"/>
    </source>
</evidence>
<name>A0A285CKG5_9RHOB</name>
<evidence type="ECO:0000313" key="2">
    <source>
        <dbReference type="EMBL" id="SNX67526.1"/>
    </source>
</evidence>
<reference evidence="3" key="1">
    <citation type="submission" date="2017-08" db="EMBL/GenBank/DDBJ databases">
        <authorList>
            <person name="Varghese N."/>
            <person name="Submissions S."/>
        </authorList>
    </citation>
    <scope>NUCLEOTIDE SEQUENCE [LARGE SCALE GENOMIC DNA]</scope>
    <source>
        <strain evidence="3">JA234</strain>
    </source>
</reference>
<dbReference type="AlphaFoldDB" id="A0A285CKG5"/>
<organism evidence="2 3">
    <name type="scientific">Cereibacter ovatus</name>
    <dbReference type="NCBI Taxonomy" id="439529"/>
    <lineage>
        <taxon>Bacteria</taxon>
        <taxon>Pseudomonadati</taxon>
        <taxon>Pseudomonadota</taxon>
        <taxon>Alphaproteobacteria</taxon>
        <taxon>Rhodobacterales</taxon>
        <taxon>Paracoccaceae</taxon>
        <taxon>Cereibacter</taxon>
    </lineage>
</organism>
<keyword evidence="3" id="KW-1185">Reference proteome</keyword>
<sequence>MLSGVSTRSTRGRLSGTAASRLPQHGAPTRRNRHVIRQTKRLSGQMIRCCKPCRRHRAHQKRFNSMRRRRRILFWMQFLTVERQHPVAPSRPKLAGGCPQLPVVAGGLCDLRFVPGTIESDTIVATIPVAAAVHLGFCGRVGIRSRKPHDGEARRRALRLRSLGQKQNPLPTLDAWVKWNIHKKHEPFARERTFPPILCMSRKIQSEPRWLSLGRKLPSATRCRIKNLPARRPADLFGS</sequence>
<protein>
    <submittedName>
        <fullName evidence="2">Uncharacterized protein</fullName>
    </submittedName>
</protein>
<accession>A0A285CKG5</accession>
<evidence type="ECO:0000313" key="3">
    <source>
        <dbReference type="Proteomes" id="UP000219467"/>
    </source>
</evidence>